<keyword evidence="1" id="KW-0732">Signal</keyword>
<feature type="chain" id="PRO_5015136571" evidence="1">
    <location>
        <begin position="25"/>
        <end position="62"/>
    </location>
</feature>
<name>A0A2P2PMZ6_RHIMU</name>
<evidence type="ECO:0000313" key="2">
    <source>
        <dbReference type="EMBL" id="MBX56150.1"/>
    </source>
</evidence>
<dbReference type="AlphaFoldDB" id="A0A2P2PMZ6"/>
<accession>A0A2P2PMZ6</accession>
<feature type="signal peptide" evidence="1">
    <location>
        <begin position="1"/>
        <end position="24"/>
    </location>
</feature>
<reference evidence="2" key="1">
    <citation type="submission" date="2018-02" db="EMBL/GenBank/DDBJ databases">
        <title>Rhizophora mucronata_Transcriptome.</title>
        <authorList>
            <person name="Meera S.P."/>
            <person name="Sreeshan A."/>
            <person name="Augustine A."/>
        </authorList>
    </citation>
    <scope>NUCLEOTIDE SEQUENCE</scope>
    <source>
        <tissue evidence="2">Leaf</tissue>
    </source>
</reference>
<evidence type="ECO:0000256" key="1">
    <source>
        <dbReference type="SAM" id="SignalP"/>
    </source>
</evidence>
<sequence length="62" mass="7397">MHGRANHLKVIFLCLLLYLQVSQKLDVHNQIHQYTQIPKNQETKNDLFNIKEIKSRETNHVD</sequence>
<protein>
    <submittedName>
        <fullName evidence="2">Uncharacterized protein</fullName>
    </submittedName>
</protein>
<proteinExistence type="predicted"/>
<dbReference type="EMBL" id="GGEC01075666">
    <property type="protein sequence ID" value="MBX56150.1"/>
    <property type="molecule type" value="Transcribed_RNA"/>
</dbReference>
<organism evidence="2">
    <name type="scientific">Rhizophora mucronata</name>
    <name type="common">Asiatic mangrove</name>
    <dbReference type="NCBI Taxonomy" id="61149"/>
    <lineage>
        <taxon>Eukaryota</taxon>
        <taxon>Viridiplantae</taxon>
        <taxon>Streptophyta</taxon>
        <taxon>Embryophyta</taxon>
        <taxon>Tracheophyta</taxon>
        <taxon>Spermatophyta</taxon>
        <taxon>Magnoliopsida</taxon>
        <taxon>eudicotyledons</taxon>
        <taxon>Gunneridae</taxon>
        <taxon>Pentapetalae</taxon>
        <taxon>rosids</taxon>
        <taxon>fabids</taxon>
        <taxon>Malpighiales</taxon>
        <taxon>Rhizophoraceae</taxon>
        <taxon>Rhizophora</taxon>
    </lineage>
</organism>